<comment type="caution">
    <text evidence="1">The sequence shown here is derived from an EMBL/GenBank/DDBJ whole genome shotgun (WGS) entry which is preliminary data.</text>
</comment>
<dbReference type="Proteomes" id="UP001172102">
    <property type="component" value="Unassembled WGS sequence"/>
</dbReference>
<name>A0AA40AYY8_9PEZI</name>
<dbReference type="AlphaFoldDB" id="A0AA40AYY8"/>
<accession>A0AA40AYY8</accession>
<organism evidence="1 2">
    <name type="scientific">Lasiosphaeris hirsuta</name>
    <dbReference type="NCBI Taxonomy" id="260670"/>
    <lineage>
        <taxon>Eukaryota</taxon>
        <taxon>Fungi</taxon>
        <taxon>Dikarya</taxon>
        <taxon>Ascomycota</taxon>
        <taxon>Pezizomycotina</taxon>
        <taxon>Sordariomycetes</taxon>
        <taxon>Sordariomycetidae</taxon>
        <taxon>Sordariales</taxon>
        <taxon>Lasiosphaeriaceae</taxon>
        <taxon>Lasiosphaeris</taxon>
    </lineage>
</organism>
<dbReference type="EMBL" id="JAUKUA010000002">
    <property type="protein sequence ID" value="KAK0724587.1"/>
    <property type="molecule type" value="Genomic_DNA"/>
</dbReference>
<gene>
    <name evidence="1" type="ORF">B0H67DRAFT_641103</name>
</gene>
<sequence>MATHPDFPSTQLDANRHIERITNNLRSEIQQSPTLAAYFRGTLKHFDDTDQLGKVCPKVASFPDGQRKGWTSFYLDLSESASPERLIGGLKSLQPEILLFLRKLQKVTITVHEGQADPWSARFEKRAGEDAEKPTIIFHNGKELLYIVKRNGDNGFKLVNNSSGRTFQAETALAFPVPDREPSAALWPASQRSARTLSNANGTVACSTNWYAWPYFLPPTTRPVDDLQLFWEIAIEELSAMTVLRSWAGTMRRPSDVLRPAISPPEGSELWFATESDDRRRGSELYMDQDPPTSLSAAALFGDDRERYPFLHPDYLRAGGGT</sequence>
<proteinExistence type="predicted"/>
<reference evidence="1" key="1">
    <citation type="submission" date="2023-06" db="EMBL/GenBank/DDBJ databases">
        <title>Genome-scale phylogeny and comparative genomics of the fungal order Sordariales.</title>
        <authorList>
            <consortium name="Lawrence Berkeley National Laboratory"/>
            <person name="Hensen N."/>
            <person name="Bonometti L."/>
            <person name="Westerberg I."/>
            <person name="Brannstrom I.O."/>
            <person name="Guillou S."/>
            <person name="Cros-Aarteil S."/>
            <person name="Calhoun S."/>
            <person name="Haridas S."/>
            <person name="Kuo A."/>
            <person name="Mondo S."/>
            <person name="Pangilinan J."/>
            <person name="Riley R."/>
            <person name="Labutti K."/>
            <person name="Andreopoulos B."/>
            <person name="Lipzen A."/>
            <person name="Chen C."/>
            <person name="Yanf M."/>
            <person name="Daum C."/>
            <person name="Ng V."/>
            <person name="Clum A."/>
            <person name="Steindorff A."/>
            <person name="Ohm R."/>
            <person name="Martin F."/>
            <person name="Silar P."/>
            <person name="Natvig D."/>
            <person name="Lalanne C."/>
            <person name="Gautier V."/>
            <person name="Ament-Velasquez S.L."/>
            <person name="Kruys A."/>
            <person name="Hutchinson M.I."/>
            <person name="Powell A.J."/>
            <person name="Barry K."/>
            <person name="Miller A.N."/>
            <person name="Grigoriev I.V."/>
            <person name="Debuchy R."/>
            <person name="Gladieux P."/>
            <person name="Thoren M.H."/>
            <person name="Johannesson H."/>
        </authorList>
    </citation>
    <scope>NUCLEOTIDE SEQUENCE</scope>
    <source>
        <strain evidence="1">SMH4607-1</strain>
    </source>
</reference>
<keyword evidence="2" id="KW-1185">Reference proteome</keyword>
<protein>
    <submittedName>
        <fullName evidence="1">Uncharacterized protein</fullName>
    </submittedName>
</protein>
<evidence type="ECO:0000313" key="2">
    <source>
        <dbReference type="Proteomes" id="UP001172102"/>
    </source>
</evidence>
<evidence type="ECO:0000313" key="1">
    <source>
        <dbReference type="EMBL" id="KAK0724587.1"/>
    </source>
</evidence>